<keyword evidence="4" id="KW-1185">Reference proteome</keyword>
<proteinExistence type="predicted"/>
<dbReference type="Proteomes" id="UP000225706">
    <property type="component" value="Unassembled WGS sequence"/>
</dbReference>
<feature type="region of interest" description="Disordered" evidence="1">
    <location>
        <begin position="38"/>
        <end position="97"/>
    </location>
</feature>
<accession>A0A2B4RPE9</accession>
<sequence length="177" mass="20100">MLDLFFSDAYQKIPAKKPRTQPSKRMNSKVNKVKVTCQEPHAKTVRPQALKKSSDWENDIGGTSAQTVNGQKGKANKPRKSKKKVKEGVPEMDELEGLGRDIGKKWKTLGRRLKVSEELDSIDAMYDNPNDKAFEMLKHWTQKKGSSATYRILSGALKDKLLERKDLSEKYCYGSHT</sequence>
<dbReference type="InterPro" id="IPR000488">
    <property type="entry name" value="Death_dom"/>
</dbReference>
<feature type="compositionally biased region" description="Basic residues" evidence="1">
    <location>
        <begin position="74"/>
        <end position="85"/>
    </location>
</feature>
<dbReference type="OrthoDB" id="5990015at2759"/>
<feature type="domain" description="Death" evidence="2">
    <location>
        <begin position="102"/>
        <end position="159"/>
    </location>
</feature>
<evidence type="ECO:0000259" key="2">
    <source>
        <dbReference type="PROSITE" id="PS50017"/>
    </source>
</evidence>
<dbReference type="SUPFAM" id="SSF47986">
    <property type="entry name" value="DEATH domain"/>
    <property type="match status" value="1"/>
</dbReference>
<dbReference type="AlphaFoldDB" id="A0A2B4RPE9"/>
<evidence type="ECO:0000313" key="4">
    <source>
        <dbReference type="Proteomes" id="UP000225706"/>
    </source>
</evidence>
<dbReference type="EMBL" id="LSMT01000322">
    <property type="protein sequence ID" value="PFX20304.1"/>
    <property type="molecule type" value="Genomic_DNA"/>
</dbReference>
<organism evidence="3 4">
    <name type="scientific">Stylophora pistillata</name>
    <name type="common">Smooth cauliflower coral</name>
    <dbReference type="NCBI Taxonomy" id="50429"/>
    <lineage>
        <taxon>Eukaryota</taxon>
        <taxon>Metazoa</taxon>
        <taxon>Cnidaria</taxon>
        <taxon>Anthozoa</taxon>
        <taxon>Hexacorallia</taxon>
        <taxon>Scleractinia</taxon>
        <taxon>Astrocoeniina</taxon>
        <taxon>Pocilloporidae</taxon>
        <taxon>Stylophora</taxon>
    </lineage>
</organism>
<reference evidence="4" key="1">
    <citation type="journal article" date="2017" name="bioRxiv">
        <title>Comparative analysis of the genomes of Stylophora pistillata and Acropora digitifera provides evidence for extensive differences between species of corals.</title>
        <authorList>
            <person name="Voolstra C.R."/>
            <person name="Li Y."/>
            <person name="Liew Y.J."/>
            <person name="Baumgarten S."/>
            <person name="Zoccola D."/>
            <person name="Flot J.-F."/>
            <person name="Tambutte S."/>
            <person name="Allemand D."/>
            <person name="Aranda M."/>
        </authorList>
    </citation>
    <scope>NUCLEOTIDE SEQUENCE [LARGE SCALE GENOMIC DNA]</scope>
</reference>
<protein>
    <recommendedName>
        <fullName evidence="2">Death domain-containing protein</fullName>
    </recommendedName>
</protein>
<dbReference type="CDD" id="cd01670">
    <property type="entry name" value="Death"/>
    <property type="match status" value="1"/>
</dbReference>
<gene>
    <name evidence="3" type="ORF">AWC38_SpisGene15242</name>
</gene>
<evidence type="ECO:0000313" key="3">
    <source>
        <dbReference type="EMBL" id="PFX20304.1"/>
    </source>
</evidence>
<comment type="caution">
    <text evidence="3">The sequence shown here is derived from an EMBL/GenBank/DDBJ whole genome shotgun (WGS) entry which is preliminary data.</text>
</comment>
<dbReference type="GO" id="GO:0007165">
    <property type="term" value="P:signal transduction"/>
    <property type="evidence" value="ECO:0007669"/>
    <property type="project" value="InterPro"/>
</dbReference>
<dbReference type="Gene3D" id="1.10.533.10">
    <property type="entry name" value="Death Domain, Fas"/>
    <property type="match status" value="1"/>
</dbReference>
<dbReference type="Pfam" id="PF00531">
    <property type="entry name" value="Death"/>
    <property type="match status" value="1"/>
</dbReference>
<name>A0A2B4RPE9_STYPI</name>
<evidence type="ECO:0000256" key="1">
    <source>
        <dbReference type="SAM" id="MobiDB-lite"/>
    </source>
</evidence>
<dbReference type="PROSITE" id="PS50017">
    <property type="entry name" value="DEATH_DOMAIN"/>
    <property type="match status" value="1"/>
</dbReference>
<feature type="compositionally biased region" description="Polar residues" evidence="1">
    <location>
        <begin position="61"/>
        <end position="70"/>
    </location>
</feature>
<dbReference type="InterPro" id="IPR011029">
    <property type="entry name" value="DEATH-like_dom_sf"/>
</dbReference>